<sequence>MIDRSLLTETHLPDRPGESAVPDRVRAIRRRMALAILPPLPSPRLGTITLLTHQQQAAARLLRMLAWHRGALLADDVGLGKTFTALAVAQRYQQVHVLAPAALVPMWQGALLRSQQAHITVHSLHRFSRRTPPPVKLVASPTTGAGPHPLIIVDEAHALRNPSTLRYRHLAAAVAGCHVLLISATPLHNSPRDLHALFALFRGQQADTLRPDVLSSLIVRRDQALTHPRTPRAPAGRREQTTVSGAIRPDVHTHRALVVPQDRRTLDLLLALPAPLPAHDGAVAGALIRLGLLRAWCSSDAALAQVVTRRIQRGSAMRDALHAGRHPTNAELRAWVLGDDGGTEMQLGFPELLVQQTAPDMTANGKPPLVLLDRHLEALRLLRDHHAATAQADAVRAAMLRTVRERHAGVSVVAFSQYSRTVQALYRALSDIAGVGLLTGSSARIASGAVSRTELLEHFAPRAHGRPPPPTHQAVTLLLTTDLIAEGVNLQDAGVIVHLDLPWTYALRTQRTGRVARLGSRFRVVHEYRVQAAAAARRALRAETRVARKAALTARYVGGIQSGWSGSSRVAVSAADVTSQWLNCLDSWMQDAPVAPQEDAPWLAVQTREGTACTALVLTTVADGHTLLALMQHHGRWRVSSRPAALLRVAEMQRQATPLSAPSGVDAHAWGHRICRVVHQWHVRQNARRVSGLSAHAPNPDGPPLAPAQRRAMAWLLRIVSALSTVHRQQYAHAIAAARACIEHAYGTAAERALTTWMQTGPSDPTRQLLAWREFDVLVRGVPTVSTRSRETVAASSHSGGDVLACLLYIGVTGESPP</sequence>
<accession>A0A143BKS1</accession>
<dbReference type="InterPro" id="IPR001650">
    <property type="entry name" value="Helicase_C-like"/>
</dbReference>
<dbReference type="SMART" id="SM00490">
    <property type="entry name" value="HELICc"/>
    <property type="match status" value="1"/>
</dbReference>
<dbReference type="Gene3D" id="3.40.50.300">
    <property type="entry name" value="P-loop containing nucleotide triphosphate hydrolases"/>
    <property type="match status" value="1"/>
</dbReference>
<dbReference type="STRING" id="1379270.GEMMAAP_14160"/>
<dbReference type="PROSITE" id="PS51192">
    <property type="entry name" value="HELICASE_ATP_BIND_1"/>
    <property type="match status" value="1"/>
</dbReference>
<dbReference type="PANTHER" id="PTHR45766">
    <property type="entry name" value="DNA ANNEALING HELICASE AND ENDONUCLEASE ZRANB3 FAMILY MEMBER"/>
    <property type="match status" value="1"/>
</dbReference>
<dbReference type="InterPro" id="IPR027417">
    <property type="entry name" value="P-loop_NTPase"/>
</dbReference>
<dbReference type="InterPro" id="IPR014001">
    <property type="entry name" value="Helicase_ATP-bd"/>
</dbReference>
<dbReference type="InterPro" id="IPR038718">
    <property type="entry name" value="SNF2-like_sf"/>
</dbReference>
<evidence type="ECO:0000259" key="2">
    <source>
        <dbReference type="PROSITE" id="PS51192"/>
    </source>
</evidence>
<keyword evidence="5" id="KW-1185">Reference proteome</keyword>
<dbReference type="Proteomes" id="UP000076404">
    <property type="component" value="Chromosome"/>
</dbReference>
<feature type="domain" description="Helicase C-terminal" evidence="3">
    <location>
        <begin position="394"/>
        <end position="552"/>
    </location>
</feature>
<reference evidence="4 5" key="1">
    <citation type="journal article" date="2014" name="Proc. Natl. Acad. Sci. U.S.A.">
        <title>Functional type 2 photosynthetic reaction centers found in the rare bacterial phylum Gemmatimonadetes.</title>
        <authorList>
            <person name="Zeng Y."/>
            <person name="Feng F."/>
            <person name="Medova H."/>
            <person name="Dean J."/>
            <person name="Koblizek M."/>
        </authorList>
    </citation>
    <scope>NUCLEOTIDE SEQUENCE [LARGE SCALE GENOMIC DNA]</scope>
    <source>
        <strain evidence="4 5">AP64</strain>
    </source>
</reference>
<dbReference type="GO" id="GO:0005524">
    <property type="term" value="F:ATP binding"/>
    <property type="evidence" value="ECO:0007669"/>
    <property type="project" value="InterPro"/>
</dbReference>
<proteinExistence type="predicted"/>
<dbReference type="EMBL" id="CP011454">
    <property type="protein sequence ID" value="AMW05639.1"/>
    <property type="molecule type" value="Genomic_DNA"/>
</dbReference>
<dbReference type="InterPro" id="IPR000330">
    <property type="entry name" value="SNF2_N"/>
</dbReference>
<keyword evidence="1" id="KW-0378">Hydrolase</keyword>
<dbReference type="eggNOG" id="COG0553">
    <property type="taxonomic scope" value="Bacteria"/>
</dbReference>
<dbReference type="KEGG" id="gph:GEMMAAP_14160"/>
<name>A0A143BKS1_9BACT</name>
<dbReference type="GO" id="GO:0016787">
    <property type="term" value="F:hydrolase activity"/>
    <property type="evidence" value="ECO:0007669"/>
    <property type="project" value="UniProtKB-KW"/>
</dbReference>
<dbReference type="SUPFAM" id="SSF52540">
    <property type="entry name" value="P-loop containing nucleoside triphosphate hydrolases"/>
    <property type="match status" value="2"/>
</dbReference>
<dbReference type="Pfam" id="PF00176">
    <property type="entry name" value="SNF2-rel_dom"/>
    <property type="match status" value="1"/>
</dbReference>
<dbReference type="OrthoDB" id="9814088at2"/>
<protein>
    <recommendedName>
        <fullName evidence="6">Helicase</fullName>
    </recommendedName>
</protein>
<reference evidence="4 5" key="2">
    <citation type="journal article" date="2016" name="Environ. Microbiol. Rep.">
        <title>Metagenomic evidence for the presence of phototrophic Gemmatimonadetes bacteria in diverse environments.</title>
        <authorList>
            <person name="Zeng Y."/>
            <person name="Baumbach J."/>
            <person name="Barbosa E.G."/>
            <person name="Azevedo V."/>
            <person name="Zhang C."/>
            <person name="Koblizek M."/>
        </authorList>
    </citation>
    <scope>NUCLEOTIDE SEQUENCE [LARGE SCALE GENOMIC DNA]</scope>
    <source>
        <strain evidence="4 5">AP64</strain>
    </source>
</reference>
<feature type="domain" description="Helicase ATP-binding" evidence="2">
    <location>
        <begin position="62"/>
        <end position="204"/>
    </location>
</feature>
<gene>
    <name evidence="4" type="ORF">GEMMAAP_14160</name>
</gene>
<dbReference type="Pfam" id="PF00271">
    <property type="entry name" value="Helicase_C"/>
    <property type="match status" value="1"/>
</dbReference>
<dbReference type="PANTHER" id="PTHR45766:SF6">
    <property type="entry name" value="SWI_SNF-RELATED MATRIX-ASSOCIATED ACTIN-DEPENDENT REGULATOR OF CHROMATIN SUBFAMILY A-LIKE PROTEIN 1"/>
    <property type="match status" value="1"/>
</dbReference>
<evidence type="ECO:0008006" key="6">
    <source>
        <dbReference type="Google" id="ProtNLM"/>
    </source>
</evidence>
<dbReference type="AlphaFoldDB" id="A0A143BKS1"/>
<evidence type="ECO:0000313" key="4">
    <source>
        <dbReference type="EMBL" id="AMW05639.1"/>
    </source>
</evidence>
<dbReference type="SMART" id="SM00487">
    <property type="entry name" value="DEXDc"/>
    <property type="match status" value="1"/>
</dbReference>
<dbReference type="PROSITE" id="PS51194">
    <property type="entry name" value="HELICASE_CTER"/>
    <property type="match status" value="1"/>
</dbReference>
<dbReference type="Gene3D" id="3.40.50.10810">
    <property type="entry name" value="Tandem AAA-ATPase domain"/>
    <property type="match status" value="2"/>
</dbReference>
<dbReference type="RefSeq" id="WP_026848653.1">
    <property type="nucleotide sequence ID" value="NZ_CP011454.1"/>
</dbReference>
<evidence type="ECO:0000256" key="1">
    <source>
        <dbReference type="ARBA" id="ARBA00022801"/>
    </source>
</evidence>
<evidence type="ECO:0000313" key="5">
    <source>
        <dbReference type="Proteomes" id="UP000076404"/>
    </source>
</evidence>
<evidence type="ECO:0000259" key="3">
    <source>
        <dbReference type="PROSITE" id="PS51194"/>
    </source>
</evidence>
<organism evidence="4 5">
    <name type="scientific">Gemmatimonas phototrophica</name>
    <dbReference type="NCBI Taxonomy" id="1379270"/>
    <lineage>
        <taxon>Bacteria</taxon>
        <taxon>Pseudomonadati</taxon>
        <taxon>Gemmatimonadota</taxon>
        <taxon>Gemmatimonadia</taxon>
        <taxon>Gemmatimonadales</taxon>
        <taxon>Gemmatimonadaceae</taxon>
        <taxon>Gemmatimonas</taxon>
    </lineage>
</organism>